<protein>
    <recommendedName>
        <fullName evidence="1">LYK3/4/5 second LysM domain-containing protein</fullName>
    </recommendedName>
</protein>
<evidence type="ECO:0000259" key="1">
    <source>
        <dbReference type="Pfam" id="PF23472"/>
    </source>
</evidence>
<gene>
    <name evidence="2" type="ORF">DVH24_038890</name>
</gene>
<dbReference type="SUPFAM" id="SSF56112">
    <property type="entry name" value="Protein kinase-like (PK-like)"/>
    <property type="match status" value="1"/>
</dbReference>
<dbReference type="PANTHER" id="PTHR45927">
    <property type="entry name" value="LYSM-DOMAIN RECEPTOR-LIKE KINASE-RELATED"/>
    <property type="match status" value="1"/>
</dbReference>
<dbReference type="Gene3D" id="1.10.510.10">
    <property type="entry name" value="Transferase(Phosphotransferase) domain 1"/>
    <property type="match status" value="1"/>
</dbReference>
<dbReference type="InterPro" id="IPR011009">
    <property type="entry name" value="Kinase-like_dom_sf"/>
</dbReference>
<keyword evidence="3" id="KW-1185">Reference proteome</keyword>
<evidence type="ECO:0000313" key="3">
    <source>
        <dbReference type="Proteomes" id="UP000290289"/>
    </source>
</evidence>
<accession>A0A498KB95</accession>
<name>A0A498KB95_MALDO</name>
<organism evidence="2 3">
    <name type="scientific">Malus domestica</name>
    <name type="common">Apple</name>
    <name type="synonym">Pyrus malus</name>
    <dbReference type="NCBI Taxonomy" id="3750"/>
    <lineage>
        <taxon>Eukaryota</taxon>
        <taxon>Viridiplantae</taxon>
        <taxon>Streptophyta</taxon>
        <taxon>Embryophyta</taxon>
        <taxon>Tracheophyta</taxon>
        <taxon>Spermatophyta</taxon>
        <taxon>Magnoliopsida</taxon>
        <taxon>eudicotyledons</taxon>
        <taxon>Gunneridae</taxon>
        <taxon>Pentapetalae</taxon>
        <taxon>rosids</taxon>
        <taxon>fabids</taxon>
        <taxon>Rosales</taxon>
        <taxon>Rosaceae</taxon>
        <taxon>Amygdaloideae</taxon>
        <taxon>Maleae</taxon>
        <taxon>Malus</taxon>
    </lineage>
</organism>
<dbReference type="Proteomes" id="UP000290289">
    <property type="component" value="Chromosome 3"/>
</dbReference>
<comment type="caution">
    <text evidence="2">The sequence shown here is derived from an EMBL/GenBank/DDBJ whole genome shotgun (WGS) entry which is preliminary data.</text>
</comment>
<dbReference type="InterPro" id="IPR052611">
    <property type="entry name" value="Plant_RLK_LysM"/>
</dbReference>
<feature type="domain" description="LYK3/4/5 second LysM" evidence="1">
    <location>
        <begin position="52"/>
        <end position="106"/>
    </location>
</feature>
<dbReference type="InterPro" id="IPR056562">
    <property type="entry name" value="LysM2_CERK1_LYK3_4_5"/>
</dbReference>
<reference evidence="2 3" key="1">
    <citation type="submission" date="2018-10" db="EMBL/GenBank/DDBJ databases">
        <title>A high-quality apple genome assembly.</title>
        <authorList>
            <person name="Hu J."/>
        </authorList>
    </citation>
    <scope>NUCLEOTIDE SEQUENCE [LARGE SCALE GENOMIC DNA]</scope>
    <source>
        <strain evidence="3">cv. HFTH1</strain>
        <tissue evidence="2">Young leaf</tissue>
    </source>
</reference>
<dbReference type="AlphaFoldDB" id="A0A498KB95"/>
<proteinExistence type="predicted"/>
<dbReference type="Pfam" id="PF23472">
    <property type="entry name" value="LysM2_CERK1_LYK3_4_5"/>
    <property type="match status" value="1"/>
</dbReference>
<dbReference type="EMBL" id="RDQH01000329">
    <property type="protein sequence ID" value="RXI04616.1"/>
    <property type="molecule type" value="Genomic_DNA"/>
</dbReference>
<evidence type="ECO:0000313" key="2">
    <source>
        <dbReference type="EMBL" id="RXI04616.1"/>
    </source>
</evidence>
<dbReference type="PANTHER" id="PTHR45927:SF10">
    <property type="entry name" value="LYSM-DOMAIN RECEPTOR-LIKE KINASE"/>
    <property type="match status" value="1"/>
</dbReference>
<dbReference type="STRING" id="3750.A0A498KB95"/>
<sequence>MKKTELQNATTNLFRMDTDQLLGLNKLTSTYEELKPGREVVIPITCSCSDQYFQANFSYTVLQNTSYSEVACGVFEGLLKSFTLKEENMSQENKLMVGTELHVPLRCASPKKLANISGVKYLVTYPFVEGDGPVTLSQKFSISTEDLLRALRKWKREKIMGFTALSSPISCSTVRSPNKSGQTGRSSPISSCLSPGILAGLKYSLFNYSIEELRRAKRDFNEENKIGSPVYRGMINNVEVMIKQMRFEGTSHVIDVHSMINHINIVNLEAQIGGQRFRISISDLGSSEGNDKGWVTPEYLLHGSASEKVDIFAFGVVLLELISAREDIDGKLFKESIKFLGGGASEGGFLDQLGSFIDPQLEDYPLAEALCLAVLENACVEHDPLHRPSIDDIMKVDALSVSGDANNLLLSLV</sequence>